<dbReference type="AlphaFoldDB" id="A0A066WN54"/>
<evidence type="ECO:0000259" key="1">
    <source>
        <dbReference type="PROSITE" id="PS51819"/>
    </source>
</evidence>
<dbReference type="PROSITE" id="PS51819">
    <property type="entry name" value="VOC"/>
    <property type="match status" value="1"/>
</dbReference>
<gene>
    <name evidence="2" type="ORF">FEM21_28500</name>
</gene>
<dbReference type="PANTHER" id="PTHR36503">
    <property type="entry name" value="BLR2520 PROTEIN"/>
    <property type="match status" value="1"/>
</dbReference>
<dbReference type="SUPFAM" id="SSF54593">
    <property type="entry name" value="Glyoxalase/Bleomycin resistance protein/Dihydroxybiphenyl dioxygenase"/>
    <property type="match status" value="1"/>
</dbReference>
<feature type="domain" description="VOC" evidence="1">
    <location>
        <begin position="4"/>
        <end position="128"/>
    </location>
</feature>
<dbReference type="EMBL" id="JNCA01000029">
    <property type="protein sequence ID" value="KDN54033.1"/>
    <property type="molecule type" value="Genomic_DNA"/>
</dbReference>
<dbReference type="PANTHER" id="PTHR36503:SF2">
    <property type="entry name" value="BLR2408 PROTEIN"/>
    <property type="match status" value="1"/>
</dbReference>
<dbReference type="InterPro" id="IPR029068">
    <property type="entry name" value="Glyas_Bleomycin-R_OHBP_Dase"/>
</dbReference>
<protein>
    <submittedName>
        <fullName evidence="2">Glyoxalase</fullName>
    </submittedName>
</protein>
<dbReference type="Pfam" id="PF00903">
    <property type="entry name" value="Glyoxalase"/>
    <property type="match status" value="1"/>
</dbReference>
<dbReference type="PATRIC" id="fig|1492738.3.peg.2837"/>
<evidence type="ECO:0000313" key="2">
    <source>
        <dbReference type="EMBL" id="KDN54033.1"/>
    </source>
</evidence>
<proteinExistence type="predicted"/>
<dbReference type="Proteomes" id="UP000027064">
    <property type="component" value="Unassembled WGS sequence"/>
</dbReference>
<evidence type="ECO:0000313" key="3">
    <source>
        <dbReference type="Proteomes" id="UP000027064"/>
    </source>
</evidence>
<dbReference type="RefSeq" id="WP_035661633.1">
    <property type="nucleotide sequence ID" value="NZ_JNCA01000029.1"/>
</dbReference>
<name>A0A066WN54_9FLAO</name>
<keyword evidence="3" id="KW-1185">Reference proteome</keyword>
<sequence>METKMIWANLVSHDLQKTIEFYTGLGFKKNGHETPELVSFTVAENNFVINFFLPKRFEKALNGKITNAKNENEIIFSLSAKSVEEVDQWHEKVKQIGGTIFCEPEKFEVGYTFGFADPDGHKFNFLYWPGM</sequence>
<dbReference type="eggNOG" id="COG3607">
    <property type="taxonomic scope" value="Bacteria"/>
</dbReference>
<dbReference type="Gene3D" id="3.10.180.10">
    <property type="entry name" value="2,3-Dihydroxybiphenyl 1,2-Dioxygenase, domain 1"/>
    <property type="match status" value="1"/>
</dbReference>
<comment type="caution">
    <text evidence="2">The sequence shown here is derived from an EMBL/GenBank/DDBJ whole genome shotgun (WGS) entry which is preliminary data.</text>
</comment>
<reference evidence="2 3" key="1">
    <citation type="submission" date="2014-05" db="EMBL/GenBank/DDBJ databases">
        <title>Genome Sequence of Flavobacterium sp. EM1321.</title>
        <authorList>
            <person name="Shin S.-K."/>
            <person name="Yi H."/>
        </authorList>
    </citation>
    <scope>NUCLEOTIDE SEQUENCE [LARGE SCALE GENOMIC DNA]</scope>
    <source>
        <strain evidence="2 3">EM1321</strain>
    </source>
</reference>
<dbReference type="OrthoDB" id="669651at2"/>
<dbReference type="InterPro" id="IPR037523">
    <property type="entry name" value="VOC_core"/>
</dbReference>
<accession>A0A066WN54</accession>
<dbReference type="InterPro" id="IPR004360">
    <property type="entry name" value="Glyas_Fos-R_dOase_dom"/>
</dbReference>
<organism evidence="2 3">
    <name type="scientific">Flavobacterium seoulense</name>
    <dbReference type="NCBI Taxonomy" id="1492738"/>
    <lineage>
        <taxon>Bacteria</taxon>
        <taxon>Pseudomonadati</taxon>
        <taxon>Bacteroidota</taxon>
        <taxon>Flavobacteriia</taxon>
        <taxon>Flavobacteriales</taxon>
        <taxon>Flavobacteriaceae</taxon>
        <taxon>Flavobacterium</taxon>
    </lineage>
</organism>